<evidence type="ECO:0000313" key="3">
    <source>
        <dbReference type="EMBL" id="QSZ34504.1"/>
    </source>
</evidence>
<feature type="region of interest" description="Disordered" evidence="1">
    <location>
        <begin position="678"/>
        <end position="749"/>
    </location>
</feature>
<organism evidence="3 4">
    <name type="scientific">Monilinia vaccinii-corymbosi</name>
    <dbReference type="NCBI Taxonomy" id="61207"/>
    <lineage>
        <taxon>Eukaryota</taxon>
        <taxon>Fungi</taxon>
        <taxon>Dikarya</taxon>
        <taxon>Ascomycota</taxon>
        <taxon>Pezizomycotina</taxon>
        <taxon>Leotiomycetes</taxon>
        <taxon>Helotiales</taxon>
        <taxon>Sclerotiniaceae</taxon>
        <taxon>Monilinia</taxon>
    </lineage>
</organism>
<reference evidence="3" key="1">
    <citation type="submission" date="2020-10" db="EMBL/GenBank/DDBJ databases">
        <title>Genome Sequence of Monilinia vaccinii-corymbosi Sheds Light on Mummy Berry Disease Infection of Blueberry and Mating Type.</title>
        <authorList>
            <person name="Yow A.G."/>
            <person name="Zhang Y."/>
            <person name="Bansal K."/>
            <person name="Eacker S.M."/>
            <person name="Sullivan S."/>
            <person name="Liachko I."/>
            <person name="Cubeta M.A."/>
            <person name="Rollins J.A."/>
            <person name="Ashrafi H."/>
        </authorList>
    </citation>
    <scope>NUCLEOTIDE SEQUENCE</scope>
    <source>
        <strain evidence="3">RL-1</strain>
    </source>
</reference>
<dbReference type="InterPro" id="IPR029045">
    <property type="entry name" value="ClpP/crotonase-like_dom_sf"/>
</dbReference>
<dbReference type="Pfam" id="PF01039">
    <property type="entry name" value="Carboxyl_trans"/>
    <property type="match status" value="1"/>
</dbReference>
<dbReference type="InterPro" id="IPR051047">
    <property type="entry name" value="AccD/PCCB"/>
</dbReference>
<feature type="compositionally biased region" description="Low complexity" evidence="1">
    <location>
        <begin position="563"/>
        <end position="577"/>
    </location>
</feature>
<dbReference type="PANTHER" id="PTHR43842">
    <property type="entry name" value="PROPIONYL-COA CARBOXYLASE BETA CHAIN"/>
    <property type="match status" value="1"/>
</dbReference>
<keyword evidence="4" id="KW-1185">Reference proteome</keyword>
<dbReference type="EMBL" id="CP063408">
    <property type="protein sequence ID" value="QSZ34504.1"/>
    <property type="molecule type" value="Genomic_DNA"/>
</dbReference>
<protein>
    <recommendedName>
        <fullName evidence="2">CoA carboxyltransferase C-terminal domain-containing protein</fullName>
    </recommendedName>
</protein>
<dbReference type="GO" id="GO:0004658">
    <property type="term" value="F:propionyl-CoA carboxylase activity"/>
    <property type="evidence" value="ECO:0007669"/>
    <property type="project" value="TreeGrafter"/>
</dbReference>
<feature type="region of interest" description="Disordered" evidence="1">
    <location>
        <begin position="1"/>
        <end position="40"/>
    </location>
</feature>
<feature type="compositionally biased region" description="Basic residues" evidence="1">
    <location>
        <begin position="578"/>
        <end position="595"/>
    </location>
</feature>
<feature type="compositionally biased region" description="Basic and acidic residues" evidence="1">
    <location>
        <begin position="722"/>
        <end position="740"/>
    </location>
</feature>
<feature type="region of interest" description="Disordered" evidence="1">
    <location>
        <begin position="563"/>
        <end position="604"/>
    </location>
</feature>
<dbReference type="PROSITE" id="PS50989">
    <property type="entry name" value="COA_CT_CTER"/>
    <property type="match status" value="1"/>
</dbReference>
<dbReference type="InterPro" id="IPR034733">
    <property type="entry name" value="AcCoA_carboxyl_beta"/>
</dbReference>
<feature type="compositionally biased region" description="Basic and acidic residues" evidence="1">
    <location>
        <begin position="1"/>
        <end position="10"/>
    </location>
</feature>
<feature type="compositionally biased region" description="Basic and acidic residues" evidence="1">
    <location>
        <begin position="696"/>
        <end position="714"/>
    </location>
</feature>
<evidence type="ECO:0000313" key="4">
    <source>
        <dbReference type="Proteomes" id="UP000672032"/>
    </source>
</evidence>
<gene>
    <name evidence="3" type="ORF">DSL72_006098</name>
</gene>
<name>A0A8A3PHK4_9HELO</name>
<dbReference type="FunFam" id="3.90.226.10:FF:000110">
    <property type="entry name" value="Propionyl-CoA carboxylase, putative"/>
    <property type="match status" value="1"/>
</dbReference>
<dbReference type="AlphaFoldDB" id="A0A8A3PHK4"/>
<feature type="domain" description="CoA carboxyltransferase C-terminal" evidence="2">
    <location>
        <begin position="321"/>
        <end position="568"/>
    </location>
</feature>
<dbReference type="PANTHER" id="PTHR43842:SF2">
    <property type="entry name" value="PROPIONYL-COA CARBOXYLASE BETA CHAIN, MITOCHONDRIAL"/>
    <property type="match status" value="1"/>
</dbReference>
<dbReference type="InterPro" id="IPR011763">
    <property type="entry name" value="COA_CT_C"/>
</dbReference>
<dbReference type="SUPFAM" id="SSF52096">
    <property type="entry name" value="ClpP/crotonase"/>
    <property type="match status" value="2"/>
</dbReference>
<evidence type="ECO:0000259" key="2">
    <source>
        <dbReference type="PROSITE" id="PS50989"/>
    </source>
</evidence>
<sequence length="794" mass="88364">MTNTNDEKGSSKTASDRISQVAGHIANTSKKRRVPKTKSDLPADYSDVLGTISSLQAMANTPDLANKGYIRQKQAGKLWVRERVLQLLDQDSFREVGSVSGTVEWRKVEASQSKGKKEEPISYIPSNNVQGFGLLRGRKVLFTADDFSIRAGHADGALMEKTIYMEKLAVALRLPIIKLVDGSSGGGSVTTIQKEGFSYIPPMPSFNHVVQQLNMGIPNLGAVLGPAIGLGAARVVSCHFSVMAADVGALFNAGPKVVAGATFEEGLSFTDLGGPKMHCTNGTIDNMAANEQECFEQLRTVLSYLPNSGSSLPPIISTKDPADRLCEELRTIIPRRKARMYDPRKIIETIVDTESWFEIGEIWGTTAIVGLARLDGRPVGIISPNCEINAGALDAAGSQKITRHLKFCDIFNIPILQFVDIPGYAIGTVAERTATMRHGVALGTTYYSTTTPIFNVVTRKAYGVAGGLMLDCRDPRFRVAWPSGEWGSLPLDGGIEVGHAAELKAAEARGKREERYKELEEEYTRLMNPVRTANAFGVEEIIDPAVTRQIACEWLKHIKSTLSRESSSSSSQSSRSSVNRRRSHKASRHSRSHRHDTRDGEDRVKRDVEEGISVGKRIYKTVEKLENPVKKLGKLVLWSAPLILAGLEVRHEWHHHAHKRRMMEKEYEKAHFELQLQLNKDGKKEGTTIDGAKAQEAARRRDEEAHTSPSEEVHILPYPSQAKDRNDRPRGCPPRRDLEGRQPYLLPTVAPQIPVRDAWENRRPRIRVKPPGYRDVSFPRVRSWSESVYEYRRW</sequence>
<evidence type="ECO:0000256" key="1">
    <source>
        <dbReference type="SAM" id="MobiDB-lite"/>
    </source>
</evidence>
<proteinExistence type="predicted"/>
<accession>A0A8A3PHK4</accession>
<dbReference type="OrthoDB" id="439921at2759"/>
<dbReference type="Proteomes" id="UP000672032">
    <property type="component" value="Chromosome 4"/>
</dbReference>
<dbReference type="Gene3D" id="3.90.226.10">
    <property type="entry name" value="2-enoyl-CoA Hydratase, Chain A, domain 1"/>
    <property type="match status" value="2"/>
</dbReference>